<dbReference type="RefSeq" id="WP_188773416.1">
    <property type="nucleotide sequence ID" value="NZ_BMMB01000001.1"/>
</dbReference>
<sequence>MSTNFNHNKDAAAQEYNRYRTMDAVTGHDEQELRSIPDNELDTVQPTVRDEDGVRSVVSEPESVNRLEDEADAGVMDQAIATDRGMHGHVASDEIAPAGTIGMEDDMNTVDVGQEEYALDDEDAPLPDIPDADEFNGGETPEDPSVPSSYDQDAHGTDLRNGSVGDDEIVDDVDRRRV</sequence>
<evidence type="ECO:0000313" key="2">
    <source>
        <dbReference type="EMBL" id="MDR6245001.1"/>
    </source>
</evidence>
<protein>
    <recommendedName>
        <fullName evidence="4">Phosphotransferase system, HPr-related protein</fullName>
    </recommendedName>
</protein>
<comment type="caution">
    <text evidence="2">The sequence shown here is derived from an EMBL/GenBank/DDBJ whole genome shotgun (WGS) entry which is preliminary data.</text>
</comment>
<name>A0ABU1J0K5_9BACL</name>
<dbReference type="EMBL" id="JAVDQH010000011">
    <property type="protein sequence ID" value="MDR6245001.1"/>
    <property type="molecule type" value="Genomic_DNA"/>
</dbReference>
<feature type="region of interest" description="Disordered" evidence="1">
    <location>
        <begin position="49"/>
        <end position="73"/>
    </location>
</feature>
<gene>
    <name evidence="2" type="ORF">JOC58_002899</name>
</gene>
<feature type="region of interest" description="Disordered" evidence="1">
    <location>
        <begin position="97"/>
        <end position="178"/>
    </location>
</feature>
<dbReference type="Proteomes" id="UP001185028">
    <property type="component" value="Unassembled WGS sequence"/>
</dbReference>
<proteinExistence type="predicted"/>
<accession>A0ABU1J0K5</accession>
<evidence type="ECO:0000256" key="1">
    <source>
        <dbReference type="SAM" id="MobiDB-lite"/>
    </source>
</evidence>
<evidence type="ECO:0000313" key="3">
    <source>
        <dbReference type="Proteomes" id="UP001185028"/>
    </source>
</evidence>
<reference evidence="2 3" key="1">
    <citation type="submission" date="2023-07" db="EMBL/GenBank/DDBJ databases">
        <title>Genomic Encyclopedia of Type Strains, Phase IV (KMG-IV): sequencing the most valuable type-strain genomes for metagenomic binning, comparative biology and taxonomic classification.</title>
        <authorList>
            <person name="Goeker M."/>
        </authorList>
    </citation>
    <scope>NUCLEOTIDE SEQUENCE [LARGE SCALE GENOMIC DNA]</scope>
    <source>
        <strain evidence="2 3">DSM 22170</strain>
    </source>
</reference>
<evidence type="ECO:0008006" key="4">
    <source>
        <dbReference type="Google" id="ProtNLM"/>
    </source>
</evidence>
<feature type="compositionally biased region" description="Acidic residues" evidence="1">
    <location>
        <begin position="103"/>
        <end position="142"/>
    </location>
</feature>
<keyword evidence="3" id="KW-1185">Reference proteome</keyword>
<organism evidence="2 3">
    <name type="scientific">Paenibacillus hunanensis</name>
    <dbReference type="NCBI Taxonomy" id="539262"/>
    <lineage>
        <taxon>Bacteria</taxon>
        <taxon>Bacillati</taxon>
        <taxon>Bacillota</taxon>
        <taxon>Bacilli</taxon>
        <taxon>Bacillales</taxon>
        <taxon>Paenibacillaceae</taxon>
        <taxon>Paenibacillus</taxon>
    </lineage>
</organism>